<proteinExistence type="inferred from homology"/>
<dbReference type="PANTHER" id="PTHR32114:SF2">
    <property type="entry name" value="ABC TRANSPORTER ABCH.3"/>
    <property type="match status" value="1"/>
</dbReference>
<name>A0A1B0ZFS7_9MICO</name>
<keyword evidence="4" id="KW-0175">Coiled coil</keyword>
<dbReference type="GO" id="GO:0006302">
    <property type="term" value="P:double-strand break repair"/>
    <property type="evidence" value="ECO:0007669"/>
    <property type="project" value="InterPro"/>
</dbReference>
<evidence type="ECO:0000256" key="1">
    <source>
        <dbReference type="ARBA" id="ARBA00006930"/>
    </source>
</evidence>
<dbReference type="SUPFAM" id="SSF52540">
    <property type="entry name" value="P-loop containing nucleoside triphosphate hydrolases"/>
    <property type="match status" value="1"/>
</dbReference>
<dbReference type="STRING" id="1630135.DAD186_02500"/>
<organism evidence="7 8">
    <name type="scientific">Dermabacter vaginalis</name>
    <dbReference type="NCBI Taxonomy" id="1630135"/>
    <lineage>
        <taxon>Bacteria</taxon>
        <taxon>Bacillati</taxon>
        <taxon>Actinomycetota</taxon>
        <taxon>Actinomycetes</taxon>
        <taxon>Micrococcales</taxon>
        <taxon>Dermabacteraceae</taxon>
        <taxon>Dermabacter</taxon>
    </lineage>
</organism>
<gene>
    <name evidence="7" type="ORF">DAD186_02500</name>
</gene>
<feature type="region of interest" description="Disordered" evidence="5">
    <location>
        <begin position="349"/>
        <end position="388"/>
    </location>
</feature>
<accession>A0A1B0ZFS7</accession>
<comment type="similarity">
    <text evidence="1">Belongs to the SMC family. SbcC subfamily.</text>
</comment>
<evidence type="ECO:0000256" key="2">
    <source>
        <dbReference type="ARBA" id="ARBA00011322"/>
    </source>
</evidence>
<dbReference type="Gene3D" id="3.40.50.300">
    <property type="entry name" value="P-loop containing nucleotide triphosphate hydrolases"/>
    <property type="match status" value="2"/>
</dbReference>
<protein>
    <recommendedName>
        <fullName evidence="3">Nuclease SbcCD subunit C</fullName>
    </recommendedName>
</protein>
<evidence type="ECO:0000256" key="5">
    <source>
        <dbReference type="SAM" id="MobiDB-lite"/>
    </source>
</evidence>
<dbReference type="InterPro" id="IPR027417">
    <property type="entry name" value="P-loop_NTPase"/>
</dbReference>
<evidence type="ECO:0000256" key="4">
    <source>
        <dbReference type="SAM" id="Coils"/>
    </source>
</evidence>
<dbReference type="InterPro" id="IPR038729">
    <property type="entry name" value="Rad50/SbcC_AAA"/>
</dbReference>
<dbReference type="RefSeq" id="WP_065247169.1">
    <property type="nucleotide sequence ID" value="NZ_CP012117.1"/>
</dbReference>
<dbReference type="Pfam" id="PF13476">
    <property type="entry name" value="AAA_23"/>
    <property type="match status" value="1"/>
</dbReference>
<feature type="coiled-coil region" evidence="4">
    <location>
        <begin position="613"/>
        <end position="647"/>
    </location>
</feature>
<evidence type="ECO:0000259" key="6">
    <source>
        <dbReference type="Pfam" id="PF13476"/>
    </source>
</evidence>
<dbReference type="Proteomes" id="UP000092596">
    <property type="component" value="Chromosome"/>
</dbReference>
<dbReference type="PANTHER" id="PTHR32114">
    <property type="entry name" value="ABC TRANSPORTER ABCH.3"/>
    <property type="match status" value="1"/>
</dbReference>
<dbReference type="PATRIC" id="fig|1630135.4.peg.252"/>
<feature type="region of interest" description="Disordered" evidence="5">
    <location>
        <begin position="401"/>
        <end position="430"/>
    </location>
</feature>
<feature type="domain" description="Rad50/SbcC-type AAA" evidence="6">
    <location>
        <begin position="6"/>
        <end position="215"/>
    </location>
</feature>
<dbReference type="Pfam" id="PF13558">
    <property type="entry name" value="SbcC_Walker_B"/>
    <property type="match status" value="1"/>
</dbReference>
<dbReference type="GO" id="GO:0016887">
    <property type="term" value="F:ATP hydrolysis activity"/>
    <property type="evidence" value="ECO:0007669"/>
    <property type="project" value="InterPro"/>
</dbReference>
<evidence type="ECO:0000256" key="3">
    <source>
        <dbReference type="ARBA" id="ARBA00013368"/>
    </source>
</evidence>
<dbReference type="KEGG" id="dva:DAD186_02500"/>
<dbReference type="AlphaFoldDB" id="A0A1B0ZFS7"/>
<feature type="compositionally biased region" description="Basic and acidic residues" evidence="5">
    <location>
        <begin position="401"/>
        <end position="429"/>
    </location>
</feature>
<feature type="compositionally biased region" description="Basic and acidic residues" evidence="5">
    <location>
        <begin position="360"/>
        <end position="388"/>
    </location>
</feature>
<evidence type="ECO:0000313" key="7">
    <source>
        <dbReference type="EMBL" id="ANP26809.1"/>
    </source>
</evidence>
<dbReference type="EMBL" id="CP012117">
    <property type="protein sequence ID" value="ANP26809.1"/>
    <property type="molecule type" value="Genomic_DNA"/>
</dbReference>
<evidence type="ECO:0000313" key="8">
    <source>
        <dbReference type="Proteomes" id="UP000092596"/>
    </source>
</evidence>
<reference evidence="7 8" key="1">
    <citation type="submission" date="2015-06" db="EMBL/GenBank/DDBJ databases">
        <title>Investigation of pathophysiology for high-risk pregnancy and development of treatment modality based on it.</title>
        <authorList>
            <person name="Kim B.-C."/>
            <person name="Lim S."/>
        </authorList>
    </citation>
    <scope>NUCLEOTIDE SEQUENCE [LARGE SCALE GENOMIC DNA]</scope>
    <source>
        <strain evidence="7 8">AD1-86</strain>
    </source>
</reference>
<comment type="subunit">
    <text evidence="2">Heterodimer of SbcC and SbcD.</text>
</comment>
<sequence length="1046" mass="115092">MKLHHLSFEGIGPFKDRVDLDFDALGASGLFLLEGATGSGKSTIIDAIVFALYGNVAGGGSSDARVRSDFMPNTRPSVVDLFFEVPRGIYRVRRTPAYERARLRGTGAPVHENQTAKLWKLSSPEALAEAIHGTERANDIEPIANRPQDVGAEVRELLGLTHAQFTQTVVLPQGEFARFLKADTSERKIVLERIFQTQFYEQIEQSFGELRREAQRDVDASKAELGATLERVLEAASASEDQRAQALADTRGFTPAGLERAREIGAELEEAAEEALGEATRMREMASVASNEAEEAAKDAAERHDLLVRKSQLDAHEKKRAGLDEAVREAREHLAGHERAEKPFYAHEQEKSAAEALHAAARELPEAEREESPQWEARGQEESERGESALRMAAALAGLEKEEAALPRREQEVKKAEQRAERAEADSQKKTTLLKKRPAEREKLIEKHREFSEKAAKLVALKEKREAHAARVRIAAEARTSLDTYRTQTQRECDSLAVLKRASEEESLLRRKRIDAIAFELAANLVQGEACPVCGACEHPAPARTEDELVSQERIAQAEHARVTAEQCLSEARSAAAATKALHIDALERAWGESVNEDLTRFQEELPALIERLDNEGAALAREEHAAQEAEVEREHVSTEIAKFDERTSALEREAHESALTAERAAVDSQHLAKNLTETRQAIAAELKAHNDTHETLAELRLSLLSVGEAARAHARLLDKCLEARSVHERAKTRLAEALAASGFDNVEEVVHARLSTERKHTYENTVREYSSLTAVIEEAKKDERLAQIEANASALEAATEALEVTQARVRVKRDEHTAAAGLHATRAKILERVKRARADFTARAAAHEKRSARQSEVLHLANVATGNSSDAKARLTLSTFAVMRRFEKVIEAANVRLGALSGGIYEIRLAHPEKIGRKQVGLDLEMVDLRHDSSRSPSTLSGGETFYVSLALALGLADIVSGETGGVQMNTLFIDEGFGTLDPEKLDGVIAEIRELAAHGRTVGIISHVAELKSQIAEKVHVERKSDGTSRISVSAQPTQLPQFS</sequence>
<feature type="coiled-coil region" evidence="4">
    <location>
        <begin position="763"/>
        <end position="851"/>
    </location>
</feature>